<reference evidence="1" key="2">
    <citation type="journal article" date="2024" name="Plant">
        <title>Genomic evolution and insights into agronomic trait innovations of Sesamum species.</title>
        <authorList>
            <person name="Miao H."/>
            <person name="Wang L."/>
            <person name="Qu L."/>
            <person name="Liu H."/>
            <person name="Sun Y."/>
            <person name="Le M."/>
            <person name="Wang Q."/>
            <person name="Wei S."/>
            <person name="Zheng Y."/>
            <person name="Lin W."/>
            <person name="Duan Y."/>
            <person name="Cao H."/>
            <person name="Xiong S."/>
            <person name="Wang X."/>
            <person name="Wei L."/>
            <person name="Li C."/>
            <person name="Ma Q."/>
            <person name="Ju M."/>
            <person name="Zhao R."/>
            <person name="Li G."/>
            <person name="Mu C."/>
            <person name="Tian Q."/>
            <person name="Mei H."/>
            <person name="Zhang T."/>
            <person name="Gao T."/>
            <person name="Zhang H."/>
        </authorList>
    </citation>
    <scope>NUCLEOTIDE SEQUENCE</scope>
    <source>
        <strain evidence="1">KEN1</strain>
    </source>
</reference>
<sequence length="180" mass="21055">MGDFNSVLDMSEVCGQSRDIRIAMEDFNQFLMDTTLINLLMQGSLFTWYNCSDDNRSLWKLLDRMLVNGRWLDRWPNVAYTRVPPRTSDHSPLVLCGNLCMSHGNIFRFDNYLAASPDFIPLVYNVWRHNIIGTAMYAVTRKLKALKQDARHDSLLLCLEHCCRIMYLKEVKLEQIMLQQ</sequence>
<accession>A0AAW2U3B5</accession>
<comment type="caution">
    <text evidence="1">The sequence shown here is derived from an EMBL/GenBank/DDBJ whole genome shotgun (WGS) entry which is preliminary data.</text>
</comment>
<evidence type="ECO:0000313" key="1">
    <source>
        <dbReference type="EMBL" id="KAL0411342.1"/>
    </source>
</evidence>
<dbReference type="EMBL" id="JACGWN010000013">
    <property type="protein sequence ID" value="KAL0411342.1"/>
    <property type="molecule type" value="Genomic_DNA"/>
</dbReference>
<dbReference type="AlphaFoldDB" id="A0AAW2U3B5"/>
<name>A0AAW2U3B5_9LAMI</name>
<dbReference type="Gene3D" id="3.60.10.10">
    <property type="entry name" value="Endonuclease/exonuclease/phosphatase"/>
    <property type="match status" value="1"/>
</dbReference>
<organism evidence="1">
    <name type="scientific">Sesamum latifolium</name>
    <dbReference type="NCBI Taxonomy" id="2727402"/>
    <lineage>
        <taxon>Eukaryota</taxon>
        <taxon>Viridiplantae</taxon>
        <taxon>Streptophyta</taxon>
        <taxon>Embryophyta</taxon>
        <taxon>Tracheophyta</taxon>
        <taxon>Spermatophyta</taxon>
        <taxon>Magnoliopsida</taxon>
        <taxon>eudicotyledons</taxon>
        <taxon>Gunneridae</taxon>
        <taxon>Pentapetalae</taxon>
        <taxon>asterids</taxon>
        <taxon>lamiids</taxon>
        <taxon>Lamiales</taxon>
        <taxon>Pedaliaceae</taxon>
        <taxon>Sesamum</taxon>
    </lineage>
</organism>
<protein>
    <recommendedName>
        <fullName evidence="2">Endonuclease/exonuclease/phosphatase</fullName>
    </recommendedName>
</protein>
<dbReference type="PANTHER" id="PTHR33710">
    <property type="entry name" value="BNAC02G09200D PROTEIN"/>
    <property type="match status" value="1"/>
</dbReference>
<evidence type="ECO:0008006" key="2">
    <source>
        <dbReference type="Google" id="ProtNLM"/>
    </source>
</evidence>
<dbReference type="SUPFAM" id="SSF56219">
    <property type="entry name" value="DNase I-like"/>
    <property type="match status" value="1"/>
</dbReference>
<dbReference type="PANTHER" id="PTHR33710:SF71">
    <property type="entry name" value="ENDONUCLEASE_EXONUCLEASE_PHOSPHATASE DOMAIN-CONTAINING PROTEIN"/>
    <property type="match status" value="1"/>
</dbReference>
<proteinExistence type="predicted"/>
<gene>
    <name evidence="1" type="ORF">Slati_3723900</name>
</gene>
<dbReference type="InterPro" id="IPR036691">
    <property type="entry name" value="Endo/exonu/phosph_ase_sf"/>
</dbReference>
<reference evidence="1" key="1">
    <citation type="submission" date="2020-06" db="EMBL/GenBank/DDBJ databases">
        <authorList>
            <person name="Li T."/>
            <person name="Hu X."/>
            <person name="Zhang T."/>
            <person name="Song X."/>
            <person name="Zhang H."/>
            <person name="Dai N."/>
            <person name="Sheng W."/>
            <person name="Hou X."/>
            <person name="Wei L."/>
        </authorList>
    </citation>
    <scope>NUCLEOTIDE SEQUENCE</scope>
    <source>
        <strain evidence="1">KEN1</strain>
        <tissue evidence="1">Leaf</tissue>
    </source>
</reference>